<dbReference type="Proteomes" id="UP000825729">
    <property type="component" value="Unassembled WGS sequence"/>
</dbReference>
<name>A0AAV7E027_ARIFI</name>
<accession>A0AAV7E027</accession>
<sequence>MQSRKKGERRERGKNDNRKHAFVKVLPRFRSSSYFSWHQNPCFSGTAALRRKLYRMKNKKHRLAINSLGEITGIRFPSSKTLTQGIQSRFSFWVATLSSGRIPNLEIGLRSTTSALIALFLSPKGG</sequence>
<organism evidence="2 3">
    <name type="scientific">Aristolochia fimbriata</name>
    <name type="common">White veined hardy Dutchman's pipe vine</name>
    <dbReference type="NCBI Taxonomy" id="158543"/>
    <lineage>
        <taxon>Eukaryota</taxon>
        <taxon>Viridiplantae</taxon>
        <taxon>Streptophyta</taxon>
        <taxon>Embryophyta</taxon>
        <taxon>Tracheophyta</taxon>
        <taxon>Spermatophyta</taxon>
        <taxon>Magnoliopsida</taxon>
        <taxon>Magnoliidae</taxon>
        <taxon>Piperales</taxon>
        <taxon>Aristolochiaceae</taxon>
        <taxon>Aristolochia</taxon>
    </lineage>
</organism>
<reference evidence="2 3" key="1">
    <citation type="submission" date="2021-07" db="EMBL/GenBank/DDBJ databases">
        <title>The Aristolochia fimbriata genome: insights into angiosperm evolution, floral development and chemical biosynthesis.</title>
        <authorList>
            <person name="Jiao Y."/>
        </authorList>
    </citation>
    <scope>NUCLEOTIDE SEQUENCE [LARGE SCALE GENOMIC DNA]</scope>
    <source>
        <strain evidence="2">IBCAS-2021</strain>
        <tissue evidence="2">Leaf</tissue>
    </source>
</reference>
<gene>
    <name evidence="1" type="ORF">H6P81_017953</name>
    <name evidence="2" type="ORF">H6P81_017956</name>
</gene>
<dbReference type="EMBL" id="JAINDJ010000007">
    <property type="protein sequence ID" value="KAG9442102.1"/>
    <property type="molecule type" value="Genomic_DNA"/>
</dbReference>
<dbReference type="EMBL" id="JAINDJ010000007">
    <property type="protein sequence ID" value="KAG9442099.1"/>
    <property type="molecule type" value="Genomic_DNA"/>
</dbReference>
<dbReference type="AlphaFoldDB" id="A0AAV7E027"/>
<proteinExistence type="predicted"/>
<protein>
    <submittedName>
        <fullName evidence="2">Uncharacterized protein</fullName>
    </submittedName>
</protein>
<keyword evidence="3" id="KW-1185">Reference proteome</keyword>
<comment type="caution">
    <text evidence="2">The sequence shown here is derived from an EMBL/GenBank/DDBJ whole genome shotgun (WGS) entry which is preliminary data.</text>
</comment>
<evidence type="ECO:0000313" key="1">
    <source>
        <dbReference type="EMBL" id="KAG9442099.1"/>
    </source>
</evidence>
<evidence type="ECO:0000313" key="2">
    <source>
        <dbReference type="EMBL" id="KAG9442102.1"/>
    </source>
</evidence>
<evidence type="ECO:0000313" key="3">
    <source>
        <dbReference type="Proteomes" id="UP000825729"/>
    </source>
</evidence>